<keyword evidence="2" id="KW-1185">Reference proteome</keyword>
<dbReference type="EMBL" id="BGPR01000481">
    <property type="protein sequence ID" value="GBM22507.1"/>
    <property type="molecule type" value="Genomic_DNA"/>
</dbReference>
<dbReference type="OrthoDB" id="8063408at2759"/>
<dbReference type="PANTHER" id="PTHR46114:SF1">
    <property type="entry name" value="ZAD DOMAIN-CONTAINING PROTEIN"/>
    <property type="match status" value="1"/>
</dbReference>
<sequence length="98" mass="11036">MFRPPVTASLGVRGLNLSKFKSEILASRLQQWNLLEECVRVSSSNVTGVMKVFGLPLDVNEWCLFIDSSKVSLKMVLLHYDNELPSIPIAYAPHMKET</sequence>
<comment type="caution">
    <text evidence="1">The sequence shown here is derived from an EMBL/GenBank/DDBJ whole genome shotgun (WGS) entry which is preliminary data.</text>
</comment>
<evidence type="ECO:0000313" key="1">
    <source>
        <dbReference type="EMBL" id="GBM22507.1"/>
    </source>
</evidence>
<protein>
    <submittedName>
        <fullName evidence="1">Uncharacterized protein</fullName>
    </submittedName>
</protein>
<proteinExistence type="predicted"/>
<organism evidence="1 2">
    <name type="scientific">Araneus ventricosus</name>
    <name type="common">Orbweaver spider</name>
    <name type="synonym">Epeira ventricosa</name>
    <dbReference type="NCBI Taxonomy" id="182803"/>
    <lineage>
        <taxon>Eukaryota</taxon>
        <taxon>Metazoa</taxon>
        <taxon>Ecdysozoa</taxon>
        <taxon>Arthropoda</taxon>
        <taxon>Chelicerata</taxon>
        <taxon>Arachnida</taxon>
        <taxon>Araneae</taxon>
        <taxon>Araneomorphae</taxon>
        <taxon>Entelegynae</taxon>
        <taxon>Araneoidea</taxon>
        <taxon>Araneidae</taxon>
        <taxon>Araneus</taxon>
    </lineage>
</organism>
<dbReference type="PANTHER" id="PTHR46114">
    <property type="entry name" value="APPLE DOMAIN-CONTAINING PROTEIN"/>
    <property type="match status" value="1"/>
</dbReference>
<gene>
    <name evidence="1" type="ORF">AVEN_183944_1</name>
</gene>
<accession>A0A4Y2E1I6</accession>
<dbReference type="Proteomes" id="UP000499080">
    <property type="component" value="Unassembled WGS sequence"/>
</dbReference>
<reference evidence="1 2" key="1">
    <citation type="journal article" date="2019" name="Sci. Rep.">
        <title>Orb-weaving spider Araneus ventricosus genome elucidates the spidroin gene catalogue.</title>
        <authorList>
            <person name="Kono N."/>
            <person name="Nakamura H."/>
            <person name="Ohtoshi R."/>
            <person name="Moran D.A.P."/>
            <person name="Shinohara A."/>
            <person name="Yoshida Y."/>
            <person name="Fujiwara M."/>
            <person name="Mori M."/>
            <person name="Tomita M."/>
            <person name="Arakawa K."/>
        </authorList>
    </citation>
    <scope>NUCLEOTIDE SEQUENCE [LARGE SCALE GENOMIC DNA]</scope>
</reference>
<name>A0A4Y2E1I6_ARAVE</name>
<evidence type="ECO:0000313" key="2">
    <source>
        <dbReference type="Proteomes" id="UP000499080"/>
    </source>
</evidence>
<dbReference type="AlphaFoldDB" id="A0A4Y2E1I6"/>